<organism evidence="9 10">
    <name type="scientific">Nonomuraea fuscirosea</name>
    <dbReference type="NCBI Taxonomy" id="1291556"/>
    <lineage>
        <taxon>Bacteria</taxon>
        <taxon>Bacillati</taxon>
        <taxon>Actinomycetota</taxon>
        <taxon>Actinomycetes</taxon>
        <taxon>Streptosporangiales</taxon>
        <taxon>Streptosporangiaceae</taxon>
        <taxon>Nonomuraea</taxon>
    </lineage>
</organism>
<keyword evidence="3 7" id="KW-0479">Metal-binding</keyword>
<comment type="caution">
    <text evidence="9">The sequence shown here is derived from an EMBL/GenBank/DDBJ whole genome shotgun (WGS) entry which is preliminary data.</text>
</comment>
<evidence type="ECO:0000313" key="10">
    <source>
        <dbReference type="Proteomes" id="UP000238312"/>
    </source>
</evidence>
<keyword evidence="5 7" id="KW-0408">Iron</keyword>
<evidence type="ECO:0000256" key="3">
    <source>
        <dbReference type="ARBA" id="ARBA00022723"/>
    </source>
</evidence>
<dbReference type="Pfam" id="PF00067">
    <property type="entry name" value="p450"/>
    <property type="match status" value="1"/>
</dbReference>
<evidence type="ECO:0000256" key="5">
    <source>
        <dbReference type="ARBA" id="ARBA00023004"/>
    </source>
</evidence>
<sequence>MTDNSLTEESRAANPTATRGVLPANLVERAGCPFDPPSGLRERRGRGAVQPLPLANGAAAWLVTGFEEARTVLADPRFSADKVRHREAMSLRPHEVADLAAGKAPRAPAVESRQDGLFVFMDPPEHTRIRRLLTGQFTVRRMRALDKRVTEIAVEHIEAMRAAGTEADLVPAFALPLPSLVICELLGVDYADRAEFQERTAVSLNSAAPPEARAEAGAALHAFMRRFVADKRARPADDLLSGLIHDADPPLTDAQLVDIATVLLGAGHETTANMLGLGAFALLEHPGQLGALRDDPGLIDDAVEELLRYLSIIQLGVSRVTTEPVTVGGVDLPAGATVVIATPEVNRDERHWGDPDRFDVRRPRASHLAFGHGIHQCLGQQLARVEMRIGLRELITRLPGLRLAVPAGQVPLRDEMLIFGVHSLPVTWSWSRSAAPEPASRQGRR</sequence>
<dbReference type="PROSITE" id="PS00086">
    <property type="entry name" value="CYTOCHROME_P450"/>
    <property type="match status" value="1"/>
</dbReference>
<evidence type="ECO:0000256" key="4">
    <source>
        <dbReference type="ARBA" id="ARBA00023002"/>
    </source>
</evidence>
<dbReference type="InterPro" id="IPR001128">
    <property type="entry name" value="Cyt_P450"/>
</dbReference>
<keyword evidence="10" id="KW-1185">Reference proteome</keyword>
<evidence type="ECO:0000256" key="7">
    <source>
        <dbReference type="RuleBase" id="RU000461"/>
    </source>
</evidence>
<keyword evidence="4 7" id="KW-0560">Oxidoreductase</keyword>
<keyword evidence="6 7" id="KW-0503">Monooxygenase</keyword>
<dbReference type="GO" id="GO:0004497">
    <property type="term" value="F:monooxygenase activity"/>
    <property type="evidence" value="ECO:0007669"/>
    <property type="project" value="UniProtKB-KW"/>
</dbReference>
<dbReference type="PANTHER" id="PTHR46696:SF1">
    <property type="entry name" value="CYTOCHROME P450 YJIB-RELATED"/>
    <property type="match status" value="1"/>
</dbReference>
<dbReference type="SUPFAM" id="SSF48264">
    <property type="entry name" value="Cytochrome P450"/>
    <property type="match status" value="1"/>
</dbReference>
<dbReference type="OrthoDB" id="4133219at2"/>
<dbReference type="RefSeq" id="WP_106238280.1">
    <property type="nucleotide sequence ID" value="NZ_PVNG01000004.1"/>
</dbReference>
<dbReference type="GO" id="GO:0020037">
    <property type="term" value="F:heme binding"/>
    <property type="evidence" value="ECO:0007669"/>
    <property type="project" value="InterPro"/>
</dbReference>
<dbReference type="GO" id="GO:0005506">
    <property type="term" value="F:iron ion binding"/>
    <property type="evidence" value="ECO:0007669"/>
    <property type="project" value="InterPro"/>
</dbReference>
<dbReference type="InterPro" id="IPR017972">
    <property type="entry name" value="Cyt_P450_CS"/>
</dbReference>
<dbReference type="PANTHER" id="PTHR46696">
    <property type="entry name" value="P450, PUTATIVE (EUROFUNG)-RELATED"/>
    <property type="match status" value="1"/>
</dbReference>
<feature type="region of interest" description="Disordered" evidence="8">
    <location>
        <begin position="1"/>
        <end position="41"/>
    </location>
</feature>
<evidence type="ECO:0000256" key="6">
    <source>
        <dbReference type="ARBA" id="ARBA00023033"/>
    </source>
</evidence>
<dbReference type="AlphaFoldDB" id="A0A2T0N5C8"/>
<dbReference type="PRINTS" id="PR00385">
    <property type="entry name" value="P450"/>
</dbReference>
<gene>
    <name evidence="9" type="ORF">B0I32_104336</name>
</gene>
<evidence type="ECO:0000256" key="1">
    <source>
        <dbReference type="ARBA" id="ARBA00010617"/>
    </source>
</evidence>
<dbReference type="InterPro" id="IPR036396">
    <property type="entry name" value="Cyt_P450_sf"/>
</dbReference>
<reference evidence="9 10" key="1">
    <citation type="submission" date="2018-03" db="EMBL/GenBank/DDBJ databases">
        <title>Genomic Encyclopedia of Type Strains, Phase III (KMG-III): the genomes of soil and plant-associated and newly described type strains.</title>
        <authorList>
            <person name="Whitman W."/>
        </authorList>
    </citation>
    <scope>NUCLEOTIDE SEQUENCE [LARGE SCALE GENOMIC DNA]</scope>
    <source>
        <strain evidence="9 10">CGMCC 4.7104</strain>
    </source>
</reference>
<dbReference type="InterPro" id="IPR002397">
    <property type="entry name" value="Cyt_P450_B"/>
</dbReference>
<accession>A0A2T0N5C8</accession>
<dbReference type="GO" id="GO:0016705">
    <property type="term" value="F:oxidoreductase activity, acting on paired donors, with incorporation or reduction of molecular oxygen"/>
    <property type="evidence" value="ECO:0007669"/>
    <property type="project" value="InterPro"/>
</dbReference>
<dbReference type="FunFam" id="1.10.630.10:FF:000018">
    <property type="entry name" value="Cytochrome P450 monooxygenase"/>
    <property type="match status" value="1"/>
</dbReference>
<protein>
    <submittedName>
        <fullName evidence="9">Cytochrome P450</fullName>
    </submittedName>
</protein>
<name>A0A2T0N5C8_9ACTN</name>
<evidence type="ECO:0000313" key="9">
    <source>
        <dbReference type="EMBL" id="PRX67579.1"/>
    </source>
</evidence>
<dbReference type="CDD" id="cd11030">
    <property type="entry name" value="CYP105-like"/>
    <property type="match status" value="1"/>
</dbReference>
<dbReference type="EMBL" id="PVNG01000004">
    <property type="protein sequence ID" value="PRX67579.1"/>
    <property type="molecule type" value="Genomic_DNA"/>
</dbReference>
<dbReference type="PRINTS" id="PR00359">
    <property type="entry name" value="BP450"/>
</dbReference>
<dbReference type="Proteomes" id="UP000238312">
    <property type="component" value="Unassembled WGS sequence"/>
</dbReference>
<feature type="compositionally biased region" description="Polar residues" evidence="8">
    <location>
        <begin position="1"/>
        <end position="17"/>
    </location>
</feature>
<evidence type="ECO:0000256" key="2">
    <source>
        <dbReference type="ARBA" id="ARBA00022617"/>
    </source>
</evidence>
<comment type="similarity">
    <text evidence="1 7">Belongs to the cytochrome P450 family.</text>
</comment>
<proteinExistence type="inferred from homology"/>
<keyword evidence="2 7" id="KW-0349">Heme</keyword>
<evidence type="ECO:0000256" key="8">
    <source>
        <dbReference type="SAM" id="MobiDB-lite"/>
    </source>
</evidence>
<dbReference type="Gene3D" id="1.10.630.10">
    <property type="entry name" value="Cytochrome P450"/>
    <property type="match status" value="1"/>
</dbReference>